<keyword evidence="2" id="KW-0472">Membrane</keyword>
<dbReference type="InterPro" id="IPR055563">
    <property type="entry name" value="CdpA_N"/>
</dbReference>
<proteinExistence type="predicted"/>
<feature type="region of interest" description="Disordered" evidence="1">
    <location>
        <begin position="185"/>
        <end position="204"/>
    </location>
</feature>
<feature type="transmembrane region" description="Helical" evidence="2">
    <location>
        <begin position="90"/>
        <end position="110"/>
    </location>
</feature>
<accession>A0A1H8IPX2</accession>
<feature type="transmembrane region" description="Helical" evidence="2">
    <location>
        <begin position="21"/>
        <end position="43"/>
    </location>
</feature>
<dbReference type="EMBL" id="FOCX01000004">
    <property type="protein sequence ID" value="SEN70411.1"/>
    <property type="molecule type" value="Genomic_DNA"/>
</dbReference>
<feature type="transmembrane region" description="Helical" evidence="2">
    <location>
        <begin position="122"/>
        <end position="144"/>
    </location>
</feature>
<feature type="domain" description="Cell division protein A N-terminal" evidence="3">
    <location>
        <begin position="3"/>
        <end position="153"/>
    </location>
</feature>
<feature type="transmembrane region" description="Helical" evidence="2">
    <location>
        <begin position="63"/>
        <end position="83"/>
    </location>
</feature>
<sequence>MPSLSEAYTDRRDRGKRDPRRVALGAAVSLSGALALVVALLVVTTPLGDLLGATDAIAAKHMGGVLAGLGGPAVLLGVVAVLPSKRRQQLGVVAGSLVSVAGVSLFSVAYPQRWVRAADSLVFETAVVYFVGAFVALWYVFVAVANFRRRNDPHGTVTLEIEKGGETRRMEVTPAELQEYRSKLADGGPENEEIVTEIEHRHER</sequence>
<dbReference type="AlphaFoldDB" id="A0A1H8IPX2"/>
<dbReference type="Proteomes" id="UP000198775">
    <property type="component" value="Unassembled WGS sequence"/>
</dbReference>
<dbReference type="OrthoDB" id="235883at2157"/>
<dbReference type="RefSeq" id="WP_092658683.1">
    <property type="nucleotide sequence ID" value="NZ_FOCX01000004.1"/>
</dbReference>
<keyword evidence="5" id="KW-1185">Reference proteome</keyword>
<keyword evidence="2" id="KW-1133">Transmembrane helix</keyword>
<evidence type="ECO:0000313" key="5">
    <source>
        <dbReference type="Proteomes" id="UP000198775"/>
    </source>
</evidence>
<dbReference type="Pfam" id="PF23600">
    <property type="entry name" value="CdpA_N"/>
    <property type="match status" value="1"/>
</dbReference>
<evidence type="ECO:0000259" key="3">
    <source>
        <dbReference type="Pfam" id="PF23600"/>
    </source>
</evidence>
<organism evidence="4 5">
    <name type="scientific">Halorientalis persicus</name>
    <dbReference type="NCBI Taxonomy" id="1367881"/>
    <lineage>
        <taxon>Archaea</taxon>
        <taxon>Methanobacteriati</taxon>
        <taxon>Methanobacteriota</taxon>
        <taxon>Stenosarchaea group</taxon>
        <taxon>Halobacteria</taxon>
        <taxon>Halobacteriales</taxon>
        <taxon>Haloarculaceae</taxon>
        <taxon>Halorientalis</taxon>
    </lineage>
</organism>
<reference evidence="5" key="1">
    <citation type="submission" date="2016-10" db="EMBL/GenBank/DDBJ databases">
        <authorList>
            <person name="Varghese N."/>
            <person name="Submissions S."/>
        </authorList>
    </citation>
    <scope>NUCLEOTIDE SEQUENCE [LARGE SCALE GENOMIC DNA]</scope>
    <source>
        <strain evidence="5">IBRC-M 10043</strain>
    </source>
</reference>
<protein>
    <recommendedName>
        <fullName evidence="3">Cell division protein A N-terminal domain-containing protein</fullName>
    </recommendedName>
</protein>
<evidence type="ECO:0000256" key="1">
    <source>
        <dbReference type="SAM" id="MobiDB-lite"/>
    </source>
</evidence>
<name>A0A1H8IPX2_9EURY</name>
<evidence type="ECO:0000313" key="4">
    <source>
        <dbReference type="EMBL" id="SEN70411.1"/>
    </source>
</evidence>
<evidence type="ECO:0000256" key="2">
    <source>
        <dbReference type="SAM" id="Phobius"/>
    </source>
</evidence>
<gene>
    <name evidence="4" type="ORF">SAMN05216388_1004228</name>
</gene>
<keyword evidence="2" id="KW-0812">Transmembrane</keyword>